<dbReference type="InterPro" id="IPR006035">
    <property type="entry name" value="Ureohydrolase"/>
</dbReference>
<dbReference type="RefSeq" id="WP_157425758.1">
    <property type="nucleotide sequence ID" value="NZ_BAAANK010000001.1"/>
</dbReference>
<sequence length="274" mass="28431">MPISLTRFAARAGDHNDRAMVASGHLATVLGERFATSTTVIGEPQPPEPANWDRELASAMPALRDIASRLDAILGAGDVPVTALSRCAVALATLPVVAAHRPDAVVLWFDAHADLNTPENTGTGYLGGLALSGPLGLWDSGLGGGLDPANAVLVGTRDLDPAEQELVDDGTIRLVGVGPEMALELRRLLAGRPVYLHIDCDVLEPGAVPTDYRVPHGMSLGQLTACAEVLAEVEVVGIEVGELETSDDDADPLGPARSIVAALEPILNALSSAR</sequence>
<evidence type="ECO:0000313" key="5">
    <source>
        <dbReference type="EMBL" id="GAA1823064.1"/>
    </source>
</evidence>
<evidence type="ECO:0000256" key="4">
    <source>
        <dbReference type="PROSITE-ProRule" id="PRU00742"/>
    </source>
</evidence>
<gene>
    <name evidence="5" type="ORF">GCM10009750_01940</name>
</gene>
<evidence type="ECO:0000256" key="3">
    <source>
        <dbReference type="ARBA" id="ARBA00023211"/>
    </source>
</evidence>
<evidence type="ECO:0000313" key="6">
    <source>
        <dbReference type="Proteomes" id="UP001501746"/>
    </source>
</evidence>
<dbReference type="EMBL" id="BAAANK010000001">
    <property type="protein sequence ID" value="GAA1823064.1"/>
    <property type="molecule type" value="Genomic_DNA"/>
</dbReference>
<dbReference type="Gene3D" id="3.40.800.10">
    <property type="entry name" value="Ureohydrolase domain"/>
    <property type="match status" value="1"/>
</dbReference>
<dbReference type="InterPro" id="IPR023696">
    <property type="entry name" value="Ureohydrolase_dom_sf"/>
</dbReference>
<comment type="similarity">
    <text evidence="4">Belongs to the arginase family.</text>
</comment>
<reference evidence="6" key="1">
    <citation type="journal article" date="2019" name="Int. J. Syst. Evol. Microbiol.">
        <title>The Global Catalogue of Microorganisms (GCM) 10K type strain sequencing project: providing services to taxonomists for standard genome sequencing and annotation.</title>
        <authorList>
            <consortium name="The Broad Institute Genomics Platform"/>
            <consortium name="The Broad Institute Genome Sequencing Center for Infectious Disease"/>
            <person name="Wu L."/>
            <person name="Ma J."/>
        </authorList>
    </citation>
    <scope>NUCLEOTIDE SEQUENCE [LARGE SCALE GENOMIC DNA]</scope>
    <source>
        <strain evidence="6">JCM 14323</strain>
    </source>
</reference>
<dbReference type="SUPFAM" id="SSF52768">
    <property type="entry name" value="Arginase/deacetylase"/>
    <property type="match status" value="1"/>
</dbReference>
<evidence type="ECO:0000256" key="1">
    <source>
        <dbReference type="ARBA" id="ARBA00022723"/>
    </source>
</evidence>
<name>A0ABN2ME22_9MICO</name>
<keyword evidence="6" id="KW-1185">Reference proteome</keyword>
<keyword evidence="2" id="KW-0378">Hydrolase</keyword>
<protein>
    <recommendedName>
        <fullName evidence="7">Arginase family protein</fullName>
    </recommendedName>
</protein>
<dbReference type="PANTHER" id="PTHR43782:SF3">
    <property type="entry name" value="ARGINASE"/>
    <property type="match status" value="1"/>
</dbReference>
<accession>A0ABN2ME22</accession>
<dbReference type="CDD" id="cd09999">
    <property type="entry name" value="Arginase-like_1"/>
    <property type="match status" value="1"/>
</dbReference>
<dbReference type="Proteomes" id="UP001501746">
    <property type="component" value="Unassembled WGS sequence"/>
</dbReference>
<evidence type="ECO:0000256" key="2">
    <source>
        <dbReference type="ARBA" id="ARBA00022801"/>
    </source>
</evidence>
<dbReference type="PROSITE" id="PS51409">
    <property type="entry name" value="ARGINASE_2"/>
    <property type="match status" value="1"/>
</dbReference>
<dbReference type="PANTHER" id="PTHR43782">
    <property type="entry name" value="ARGINASE"/>
    <property type="match status" value="1"/>
</dbReference>
<proteinExistence type="inferred from homology"/>
<keyword evidence="3" id="KW-0464">Manganese</keyword>
<comment type="caution">
    <text evidence="5">The sequence shown here is derived from an EMBL/GenBank/DDBJ whole genome shotgun (WGS) entry which is preliminary data.</text>
</comment>
<keyword evidence="1" id="KW-0479">Metal-binding</keyword>
<organism evidence="5 6">
    <name type="scientific">Agromyces salentinus</name>
    <dbReference type="NCBI Taxonomy" id="269421"/>
    <lineage>
        <taxon>Bacteria</taxon>
        <taxon>Bacillati</taxon>
        <taxon>Actinomycetota</taxon>
        <taxon>Actinomycetes</taxon>
        <taxon>Micrococcales</taxon>
        <taxon>Microbacteriaceae</taxon>
        <taxon>Agromyces</taxon>
    </lineage>
</organism>
<evidence type="ECO:0008006" key="7">
    <source>
        <dbReference type="Google" id="ProtNLM"/>
    </source>
</evidence>
<dbReference type="Pfam" id="PF00491">
    <property type="entry name" value="Arginase"/>
    <property type="match status" value="1"/>
</dbReference>